<proteinExistence type="inferred from homology"/>
<protein>
    <submittedName>
        <fullName evidence="13">Tyrosyl-DNA phosphodiesterase 1</fullName>
    </submittedName>
</protein>
<evidence type="ECO:0000256" key="5">
    <source>
        <dbReference type="ARBA" id="ARBA00022801"/>
    </source>
</evidence>
<dbReference type="PANTHER" id="PTHR12415:SF0">
    <property type="entry name" value="TYROSYL-DNA PHOSPHODIESTERASE 1"/>
    <property type="match status" value="1"/>
</dbReference>
<dbReference type="InterPro" id="IPR010347">
    <property type="entry name" value="Tdp1"/>
</dbReference>
<dbReference type="GO" id="GO:0106334">
    <property type="term" value="F:3'-deoxyribose phosphate lyase activity"/>
    <property type="evidence" value="ECO:0007669"/>
    <property type="project" value="EnsemblFungi"/>
</dbReference>
<keyword evidence="5" id="KW-0378">Hydrolase</keyword>
<reference evidence="13 14" key="1">
    <citation type="submission" date="2016-02" db="EMBL/GenBank/DDBJ databases">
        <title>Complete genome sequence and transcriptome regulation of the pentose utilising yeast Sugiyamaella lignohabitans.</title>
        <authorList>
            <person name="Bellasio M."/>
            <person name="Peymann A."/>
            <person name="Valli M."/>
            <person name="Sipitzky M."/>
            <person name="Graf A."/>
            <person name="Sauer M."/>
            <person name="Marx H."/>
            <person name="Mattanovich D."/>
        </authorList>
    </citation>
    <scope>NUCLEOTIDE SEQUENCE [LARGE SCALE GENOMIC DNA]</scope>
    <source>
        <strain evidence="13 14">CBS 10342</strain>
    </source>
</reference>
<evidence type="ECO:0000256" key="12">
    <source>
        <dbReference type="SAM" id="MobiDB-lite"/>
    </source>
</evidence>
<keyword evidence="7" id="KW-0234">DNA repair</keyword>
<dbReference type="GO" id="GO:0003697">
    <property type="term" value="F:single-stranded DNA binding"/>
    <property type="evidence" value="ECO:0007669"/>
    <property type="project" value="TreeGrafter"/>
</dbReference>
<evidence type="ECO:0000256" key="8">
    <source>
        <dbReference type="ARBA" id="ARBA00023242"/>
    </source>
</evidence>
<evidence type="ECO:0000256" key="4">
    <source>
        <dbReference type="ARBA" id="ARBA00022763"/>
    </source>
</evidence>
<dbReference type="SUPFAM" id="SSF56024">
    <property type="entry name" value="Phospholipase D/nuclease"/>
    <property type="match status" value="2"/>
</dbReference>
<gene>
    <name evidence="13" type="primary">TDP1</name>
    <name evidence="13" type="ORF">AWJ20_27</name>
</gene>
<dbReference type="PANTHER" id="PTHR12415">
    <property type="entry name" value="TYROSYL-DNA PHOSPHODIESTERASE 1"/>
    <property type="match status" value="1"/>
</dbReference>
<evidence type="ECO:0000313" key="13">
    <source>
        <dbReference type="EMBL" id="ANB11805.1"/>
    </source>
</evidence>
<evidence type="ECO:0000313" key="14">
    <source>
        <dbReference type="Proteomes" id="UP000189580"/>
    </source>
</evidence>
<evidence type="ECO:0000256" key="9">
    <source>
        <dbReference type="PIRSR" id="PIRSR610347-1"/>
    </source>
</evidence>
<dbReference type="RefSeq" id="XP_018734282.1">
    <property type="nucleotide sequence ID" value="XM_018879661.1"/>
</dbReference>
<evidence type="ECO:0000256" key="11">
    <source>
        <dbReference type="PIRSR" id="PIRSR610347-3"/>
    </source>
</evidence>
<dbReference type="GO" id="GO:0017005">
    <property type="term" value="F:3'-tyrosyl-DNA phosphodiesterase activity"/>
    <property type="evidence" value="ECO:0007669"/>
    <property type="project" value="EnsemblFungi"/>
</dbReference>
<keyword evidence="14" id="KW-1185">Reference proteome</keyword>
<dbReference type="EMBL" id="CP014501">
    <property type="protein sequence ID" value="ANB11805.1"/>
    <property type="molecule type" value="Genomic_DNA"/>
</dbReference>
<dbReference type="GO" id="GO:0005634">
    <property type="term" value="C:nucleus"/>
    <property type="evidence" value="ECO:0007669"/>
    <property type="project" value="UniProtKB-SubCell"/>
</dbReference>
<dbReference type="KEGG" id="slb:AWJ20_27"/>
<sequence>MKRSQESSGDETRQTQKTKTENKAEVRSSPIYLTTIEDLPSEENVDTVGLRDLIGLEDMVSMFQFNFMFTLPFILEKLHPRARSVVNSYFIYGRKPIGDDHTGDMLRAEREAFGSKQNITIDGETLMNAYATHHTKMMVLFFKTKDGEEEAQVVIHTANLIEFDWSNMTQGVWKSPRLKLKSRGESTNSDSSSVGIKFGNDFLKYLRKYRNKSAKLAAEMISKYDFSPVEAIFVASAPGNYNTNDPEYGQWGIVKLQKEIAKFSKSSENGTESRTGYVVAQVSSIATLGATDSYLGPIVTNALNGRPFFDKVTEKTSPLKLIFPSVEDVADSLEGYVSGSSIHFKRQSAPQLKQLEYMKLLLHRWHALKAGRQRCAPHIKTYTKVINNGQELEWLLLTSANLSKHAWGTVNKTKANHWIQSWECGVLIHANAFRGKNNSLVPVYKSNNSNVEGQKDKNTICVRMPYDLPLQKYTPRDVIWSANENYTEPDWRGNKWIL</sequence>
<evidence type="ECO:0000256" key="2">
    <source>
        <dbReference type="ARBA" id="ARBA00010205"/>
    </source>
</evidence>
<dbReference type="GO" id="GO:0003690">
    <property type="term" value="F:double-stranded DNA binding"/>
    <property type="evidence" value="ECO:0007669"/>
    <property type="project" value="TreeGrafter"/>
</dbReference>
<feature type="active site" description="Nucleophile" evidence="9">
    <location>
        <position position="134"/>
    </location>
</feature>
<evidence type="ECO:0000256" key="7">
    <source>
        <dbReference type="ARBA" id="ARBA00023204"/>
    </source>
</evidence>
<organism evidence="13 14">
    <name type="scientific">Sugiyamaella lignohabitans</name>
    <dbReference type="NCBI Taxonomy" id="796027"/>
    <lineage>
        <taxon>Eukaryota</taxon>
        <taxon>Fungi</taxon>
        <taxon>Dikarya</taxon>
        <taxon>Ascomycota</taxon>
        <taxon>Saccharomycotina</taxon>
        <taxon>Dipodascomycetes</taxon>
        <taxon>Dipodascales</taxon>
        <taxon>Trichomonascaceae</taxon>
        <taxon>Sugiyamaella</taxon>
    </lineage>
</organism>
<comment type="subcellular location">
    <subcellularLocation>
        <location evidence="1">Nucleus</location>
    </subcellularLocation>
</comment>
<name>A0A167CK96_9ASCO</name>
<dbReference type="AlphaFoldDB" id="A0A167CK96"/>
<feature type="binding site" evidence="10">
    <location>
        <position position="136"/>
    </location>
    <ligand>
        <name>substrate</name>
    </ligand>
</feature>
<keyword evidence="3" id="KW-0540">Nuclease</keyword>
<evidence type="ECO:0000256" key="3">
    <source>
        <dbReference type="ARBA" id="ARBA00022722"/>
    </source>
</evidence>
<dbReference type="Gene3D" id="3.30.870.10">
    <property type="entry name" value="Endonuclease Chain A"/>
    <property type="match status" value="2"/>
</dbReference>
<keyword evidence="8" id="KW-0539">Nucleus</keyword>
<feature type="active site" description="Proton donor/acceptor" evidence="9">
    <location>
        <position position="378"/>
    </location>
</feature>
<evidence type="ECO:0000256" key="10">
    <source>
        <dbReference type="PIRSR" id="PIRSR610347-2"/>
    </source>
</evidence>
<accession>A0A167CK96</accession>
<dbReference type="OrthoDB" id="47785at2759"/>
<dbReference type="GeneID" id="30034639"/>
<feature type="compositionally biased region" description="Basic and acidic residues" evidence="12">
    <location>
        <begin position="10"/>
        <end position="26"/>
    </location>
</feature>
<comment type="similarity">
    <text evidence="2">Belongs to the tyrosyl-DNA phosphodiesterase family.</text>
</comment>
<dbReference type="Proteomes" id="UP000189580">
    <property type="component" value="Chromosome a"/>
</dbReference>
<dbReference type="GO" id="GO:0004527">
    <property type="term" value="F:exonuclease activity"/>
    <property type="evidence" value="ECO:0007669"/>
    <property type="project" value="UniProtKB-KW"/>
</dbReference>
<dbReference type="GO" id="GO:0006265">
    <property type="term" value="P:DNA topological change"/>
    <property type="evidence" value="ECO:0007669"/>
    <property type="project" value="EnsemblFungi"/>
</dbReference>
<feature type="site" description="Interaction with DNA" evidence="11">
    <location>
        <position position="403"/>
    </location>
</feature>
<feature type="binding site" evidence="10">
    <location>
        <position position="380"/>
    </location>
    <ligand>
        <name>substrate</name>
    </ligand>
</feature>
<feature type="region of interest" description="Disordered" evidence="12">
    <location>
        <begin position="1"/>
        <end position="26"/>
    </location>
</feature>
<evidence type="ECO:0000256" key="1">
    <source>
        <dbReference type="ARBA" id="ARBA00004123"/>
    </source>
</evidence>
<dbReference type="Pfam" id="PF06087">
    <property type="entry name" value="Tyr-DNA_phospho"/>
    <property type="match status" value="1"/>
</dbReference>
<evidence type="ECO:0000256" key="6">
    <source>
        <dbReference type="ARBA" id="ARBA00022839"/>
    </source>
</evidence>
<keyword evidence="6" id="KW-0269">Exonuclease</keyword>
<keyword evidence="4" id="KW-0227">DNA damage</keyword>
<dbReference type="GO" id="GO:0006284">
    <property type="term" value="P:base-excision repair"/>
    <property type="evidence" value="ECO:0007669"/>
    <property type="project" value="EnsemblFungi"/>
</dbReference>